<sequence>MTSKVGLTGGIFADVVRSDDQGQCLCDADQEVMGPAEKEDGVAEVAGSRQMIEDAVAAVAVDSSSKGSECFDVSD</sequence>
<dbReference type="EMBL" id="BAAAHD010000001">
    <property type="protein sequence ID" value="GAA0544251.1"/>
    <property type="molecule type" value="Genomic_DNA"/>
</dbReference>
<comment type="caution">
    <text evidence="1">The sequence shown here is derived from an EMBL/GenBank/DDBJ whole genome shotgun (WGS) entry which is preliminary data.</text>
</comment>
<reference evidence="1 2" key="1">
    <citation type="journal article" date="2019" name="Int. J. Syst. Evol. Microbiol.">
        <title>The Global Catalogue of Microorganisms (GCM) 10K type strain sequencing project: providing services to taxonomists for standard genome sequencing and annotation.</title>
        <authorList>
            <consortium name="The Broad Institute Genomics Platform"/>
            <consortium name="The Broad Institute Genome Sequencing Center for Infectious Disease"/>
            <person name="Wu L."/>
            <person name="Ma J."/>
        </authorList>
    </citation>
    <scope>NUCLEOTIDE SEQUENCE [LARGE SCALE GENOMIC DNA]</scope>
    <source>
        <strain evidence="1 2">JCM 10667</strain>
    </source>
</reference>
<evidence type="ECO:0000313" key="1">
    <source>
        <dbReference type="EMBL" id="GAA0544251.1"/>
    </source>
</evidence>
<accession>A0ABN1DI59</accession>
<keyword evidence="2" id="KW-1185">Reference proteome</keyword>
<gene>
    <name evidence="1" type="ORF">GCM10009546_02880</name>
</gene>
<dbReference type="Proteomes" id="UP001501427">
    <property type="component" value="Unassembled WGS sequence"/>
</dbReference>
<protein>
    <submittedName>
        <fullName evidence="1">Uncharacterized protein</fullName>
    </submittedName>
</protein>
<evidence type="ECO:0000313" key="2">
    <source>
        <dbReference type="Proteomes" id="UP001501427"/>
    </source>
</evidence>
<name>A0ABN1DI59_9ACTN</name>
<organism evidence="1 2">
    <name type="scientific">Actinomadura livida</name>
    <dbReference type="NCBI Taxonomy" id="79909"/>
    <lineage>
        <taxon>Bacteria</taxon>
        <taxon>Bacillati</taxon>
        <taxon>Actinomycetota</taxon>
        <taxon>Actinomycetes</taxon>
        <taxon>Streptosporangiales</taxon>
        <taxon>Thermomonosporaceae</taxon>
        <taxon>Actinomadura</taxon>
    </lineage>
</organism>
<proteinExistence type="predicted"/>